<comment type="caution">
    <text evidence="5">The sequence shown here is derived from an EMBL/GenBank/DDBJ whole genome shotgun (WGS) entry which is preliminary data.</text>
</comment>
<dbReference type="PANTHER" id="PTHR35089">
    <property type="entry name" value="CHAPERONE PROTEIN SKP"/>
    <property type="match status" value="1"/>
</dbReference>
<evidence type="ECO:0000313" key="6">
    <source>
        <dbReference type="Proteomes" id="UP001275932"/>
    </source>
</evidence>
<keyword evidence="2 4" id="KW-0732">Signal</keyword>
<accession>A0ABU4WI64</accession>
<evidence type="ECO:0000313" key="5">
    <source>
        <dbReference type="EMBL" id="MDX8415899.1"/>
    </source>
</evidence>
<dbReference type="Pfam" id="PF03938">
    <property type="entry name" value="OmpH"/>
    <property type="match status" value="1"/>
</dbReference>
<feature type="coiled-coil region" evidence="3">
    <location>
        <begin position="41"/>
        <end position="75"/>
    </location>
</feature>
<dbReference type="EMBL" id="JALBUT010000007">
    <property type="protein sequence ID" value="MDX8415899.1"/>
    <property type="molecule type" value="Genomic_DNA"/>
</dbReference>
<dbReference type="SUPFAM" id="SSF111384">
    <property type="entry name" value="OmpH-like"/>
    <property type="match status" value="1"/>
</dbReference>
<feature type="coiled-coil region" evidence="3">
    <location>
        <begin position="112"/>
        <end position="140"/>
    </location>
</feature>
<keyword evidence="3" id="KW-0175">Coiled coil</keyword>
<dbReference type="PANTHER" id="PTHR35089:SF1">
    <property type="entry name" value="CHAPERONE PROTEIN SKP"/>
    <property type="match status" value="1"/>
</dbReference>
<gene>
    <name evidence="5" type="ORF">MOX91_06890</name>
</gene>
<evidence type="ECO:0000256" key="3">
    <source>
        <dbReference type="SAM" id="Coils"/>
    </source>
</evidence>
<protein>
    <submittedName>
        <fullName evidence="5">OmpH family outer membrane protein</fullName>
    </submittedName>
</protein>
<dbReference type="InterPro" id="IPR024930">
    <property type="entry name" value="Skp_dom_sf"/>
</dbReference>
<evidence type="ECO:0000256" key="4">
    <source>
        <dbReference type="SAM" id="SignalP"/>
    </source>
</evidence>
<feature type="signal peptide" evidence="4">
    <location>
        <begin position="1"/>
        <end position="18"/>
    </location>
</feature>
<sequence>MKKLIAIAMLAASAALYANTTIFVVDIAQVHKNYYKTKTVMEQFQSAITSANAELKAMDDKVKALVEEAKKSEEKLKNPALAEAAKQEIVNKEIAPKAQEIQQIQASMAGIKRQAQEKLANQQKEVIAEHRKEIVKVIEKIAADKKADFVLEKSAAYFSKPTADITEDVIATLNAGASK</sequence>
<evidence type="ECO:0000256" key="1">
    <source>
        <dbReference type="ARBA" id="ARBA00009091"/>
    </source>
</evidence>
<dbReference type="SMART" id="SM00935">
    <property type="entry name" value="OmpH"/>
    <property type="match status" value="1"/>
</dbReference>
<dbReference type="Gene3D" id="3.30.910.20">
    <property type="entry name" value="Skp domain"/>
    <property type="match status" value="1"/>
</dbReference>
<name>A0ABU4WI64_9BACT</name>
<dbReference type="RefSeq" id="WP_370397352.1">
    <property type="nucleotide sequence ID" value="NZ_JALBUT010000007.1"/>
</dbReference>
<dbReference type="Proteomes" id="UP001275932">
    <property type="component" value="Unassembled WGS sequence"/>
</dbReference>
<proteinExistence type="inferred from homology"/>
<comment type="similarity">
    <text evidence="1">Belongs to the Skp family.</text>
</comment>
<dbReference type="InterPro" id="IPR005632">
    <property type="entry name" value="Chaperone_Skp"/>
</dbReference>
<reference evidence="5 6" key="1">
    <citation type="submission" date="2022-03" db="EMBL/GenBank/DDBJ databases">
        <title>Novel taxa within the pig intestine.</title>
        <authorList>
            <person name="Wylensek D."/>
            <person name="Bishof K."/>
            <person name="Afrizal A."/>
            <person name="Clavel T."/>
        </authorList>
    </citation>
    <scope>NUCLEOTIDE SEQUENCE [LARGE SCALE GENOMIC DNA]</scope>
    <source>
        <strain evidence="5 6">CLA-KB-P66</strain>
    </source>
</reference>
<feature type="chain" id="PRO_5045843988" evidence="4">
    <location>
        <begin position="19"/>
        <end position="179"/>
    </location>
</feature>
<evidence type="ECO:0000256" key="2">
    <source>
        <dbReference type="ARBA" id="ARBA00022729"/>
    </source>
</evidence>
<keyword evidence="6" id="KW-1185">Reference proteome</keyword>
<organism evidence="5 6">
    <name type="scientific">Intestinicryptomonas porci</name>
    <dbReference type="NCBI Taxonomy" id="2926320"/>
    <lineage>
        <taxon>Bacteria</taxon>
        <taxon>Pseudomonadati</taxon>
        <taxon>Verrucomicrobiota</taxon>
        <taxon>Opitutia</taxon>
        <taxon>Opitutales</taxon>
        <taxon>Intestinicryptomonaceae</taxon>
        <taxon>Intestinicryptomonas</taxon>
    </lineage>
</organism>